<name>A0A0C9Y906_9AGAM</name>
<reference evidence="2" key="2">
    <citation type="submission" date="2015-01" db="EMBL/GenBank/DDBJ databases">
        <title>Evolutionary Origins and Diversification of the Mycorrhizal Mutualists.</title>
        <authorList>
            <consortium name="DOE Joint Genome Institute"/>
            <consortium name="Mycorrhizal Genomics Consortium"/>
            <person name="Kohler A."/>
            <person name="Kuo A."/>
            <person name="Nagy L.G."/>
            <person name="Floudas D."/>
            <person name="Copeland A."/>
            <person name="Barry K.W."/>
            <person name="Cichocki N."/>
            <person name="Veneault-Fourrey C."/>
            <person name="LaButti K."/>
            <person name="Lindquist E.A."/>
            <person name="Lipzen A."/>
            <person name="Lundell T."/>
            <person name="Morin E."/>
            <person name="Murat C."/>
            <person name="Riley R."/>
            <person name="Ohm R."/>
            <person name="Sun H."/>
            <person name="Tunlid A."/>
            <person name="Henrissat B."/>
            <person name="Grigoriev I.V."/>
            <person name="Hibbett D.S."/>
            <person name="Martin F."/>
        </authorList>
    </citation>
    <scope>NUCLEOTIDE SEQUENCE [LARGE SCALE GENOMIC DNA]</scope>
    <source>
        <strain evidence="2">441</strain>
    </source>
</reference>
<evidence type="ECO:0000313" key="2">
    <source>
        <dbReference type="Proteomes" id="UP000054018"/>
    </source>
</evidence>
<dbReference type="Proteomes" id="UP000054018">
    <property type="component" value="Unassembled WGS sequence"/>
</dbReference>
<organism evidence="1 2">
    <name type="scientific">Pisolithus microcarpus 441</name>
    <dbReference type="NCBI Taxonomy" id="765257"/>
    <lineage>
        <taxon>Eukaryota</taxon>
        <taxon>Fungi</taxon>
        <taxon>Dikarya</taxon>
        <taxon>Basidiomycota</taxon>
        <taxon>Agaricomycotina</taxon>
        <taxon>Agaricomycetes</taxon>
        <taxon>Agaricomycetidae</taxon>
        <taxon>Boletales</taxon>
        <taxon>Sclerodermatineae</taxon>
        <taxon>Pisolithaceae</taxon>
        <taxon>Pisolithus</taxon>
    </lineage>
</organism>
<reference evidence="1 2" key="1">
    <citation type="submission" date="2014-04" db="EMBL/GenBank/DDBJ databases">
        <authorList>
            <consortium name="DOE Joint Genome Institute"/>
            <person name="Kuo A."/>
            <person name="Kohler A."/>
            <person name="Costa M.D."/>
            <person name="Nagy L.G."/>
            <person name="Floudas D."/>
            <person name="Copeland A."/>
            <person name="Barry K.W."/>
            <person name="Cichocki N."/>
            <person name="Veneault-Fourrey C."/>
            <person name="LaButti K."/>
            <person name="Lindquist E.A."/>
            <person name="Lipzen A."/>
            <person name="Lundell T."/>
            <person name="Morin E."/>
            <person name="Murat C."/>
            <person name="Sun H."/>
            <person name="Tunlid A."/>
            <person name="Henrissat B."/>
            <person name="Grigoriev I.V."/>
            <person name="Hibbett D.S."/>
            <person name="Martin F."/>
            <person name="Nordberg H.P."/>
            <person name="Cantor M.N."/>
            <person name="Hua S.X."/>
        </authorList>
    </citation>
    <scope>NUCLEOTIDE SEQUENCE [LARGE SCALE GENOMIC DNA]</scope>
    <source>
        <strain evidence="1 2">441</strain>
    </source>
</reference>
<sequence>MRGYKQEPAESYNLRGLSLSRSSVVTLITRAANENYAPKCASANKRSTSTVVVSSPNMPSCWQVDTRTVPQVSKRLQSGWRHIGLG</sequence>
<dbReference type="AlphaFoldDB" id="A0A0C9Y906"/>
<proteinExistence type="predicted"/>
<dbReference type="EMBL" id="KN834652">
    <property type="protein sequence ID" value="KIK10479.1"/>
    <property type="molecule type" value="Genomic_DNA"/>
</dbReference>
<evidence type="ECO:0000313" key="1">
    <source>
        <dbReference type="EMBL" id="KIK10479.1"/>
    </source>
</evidence>
<dbReference type="HOGENOM" id="CLU_2503991_0_0_1"/>
<keyword evidence="2" id="KW-1185">Reference proteome</keyword>
<accession>A0A0C9Y906</accession>
<protein>
    <submittedName>
        <fullName evidence="1">Uncharacterized protein</fullName>
    </submittedName>
</protein>
<gene>
    <name evidence="1" type="ORF">PISMIDRAFT_690995</name>
</gene>
<feature type="non-terminal residue" evidence="1">
    <location>
        <position position="86"/>
    </location>
</feature>